<evidence type="ECO:0000256" key="3">
    <source>
        <dbReference type="ARBA" id="ARBA00022860"/>
    </source>
</evidence>
<evidence type="ECO:0000313" key="8">
    <source>
        <dbReference type="Proteomes" id="UP001527925"/>
    </source>
</evidence>
<sequence>MSVPIYGLDKELAEKAAAKYDPQREAEAREWIEAVVGEKLASDSLQESLKDGVVLVKLANKTVPGFNGKPNASKMPFKQMENIGQFLQALDKVGVPKAEQFQTVDLFEGKNMNQVVDSIFALSRHAVKSGFGGPLLGPKLHEKREVAFTPEQLQSGKNVIGLQMGFNGGANASGVSFGGRREIGGQDPGKRS</sequence>
<dbReference type="EMBL" id="JADGIZ020000025">
    <property type="protein sequence ID" value="KAL2915314.1"/>
    <property type="molecule type" value="Genomic_DNA"/>
</dbReference>
<evidence type="ECO:0000313" key="7">
    <source>
        <dbReference type="EMBL" id="KAL2915314.1"/>
    </source>
</evidence>
<dbReference type="PRINTS" id="PR00888">
    <property type="entry name" value="SM22CALPONIN"/>
</dbReference>
<dbReference type="Gene3D" id="1.10.418.10">
    <property type="entry name" value="Calponin-like domain"/>
    <property type="match status" value="1"/>
</dbReference>
<proteinExistence type="inferred from homology"/>
<evidence type="ECO:0000259" key="6">
    <source>
        <dbReference type="PROSITE" id="PS50021"/>
    </source>
</evidence>
<dbReference type="PRINTS" id="PR00889">
    <property type="entry name" value="CALPONIN"/>
</dbReference>
<dbReference type="Pfam" id="PF00307">
    <property type="entry name" value="CH"/>
    <property type="match status" value="1"/>
</dbReference>
<dbReference type="InterPro" id="IPR000557">
    <property type="entry name" value="Calponin_repeat"/>
</dbReference>
<dbReference type="SUPFAM" id="SSF47576">
    <property type="entry name" value="Calponin-homology domain, CH-domain"/>
    <property type="match status" value="1"/>
</dbReference>
<dbReference type="Proteomes" id="UP001527925">
    <property type="component" value="Unassembled WGS sequence"/>
</dbReference>
<comment type="similarity">
    <text evidence="1">Belongs to the calponin family.</text>
</comment>
<dbReference type="InterPro" id="IPR001997">
    <property type="entry name" value="Calponin/LIMCH1"/>
</dbReference>
<keyword evidence="3" id="KW-0112">Calmodulin-binding</keyword>
<dbReference type="PANTHER" id="PTHR47385">
    <property type="entry name" value="CALPONIN"/>
    <property type="match status" value="1"/>
</dbReference>
<dbReference type="PROSITE" id="PS50021">
    <property type="entry name" value="CH"/>
    <property type="match status" value="1"/>
</dbReference>
<evidence type="ECO:0000256" key="5">
    <source>
        <dbReference type="ARBA" id="ARBA00025109"/>
    </source>
</evidence>
<dbReference type="PROSITE" id="PS51122">
    <property type="entry name" value="CALPONIN_2"/>
    <property type="match status" value="1"/>
</dbReference>
<dbReference type="InterPro" id="IPR001715">
    <property type="entry name" value="CH_dom"/>
</dbReference>
<reference evidence="7 8" key="1">
    <citation type="submission" date="2023-09" db="EMBL/GenBank/DDBJ databases">
        <title>Pangenome analysis of Batrachochytrium dendrobatidis and related Chytrids.</title>
        <authorList>
            <person name="Yacoub M.N."/>
            <person name="Stajich J.E."/>
            <person name="James T.Y."/>
        </authorList>
    </citation>
    <scope>NUCLEOTIDE SEQUENCE [LARGE SCALE GENOMIC DNA]</scope>
    <source>
        <strain evidence="7 8">JEL0888</strain>
    </source>
</reference>
<dbReference type="SMART" id="SM00033">
    <property type="entry name" value="CH"/>
    <property type="match status" value="1"/>
</dbReference>
<dbReference type="InterPro" id="IPR036872">
    <property type="entry name" value="CH_dom_sf"/>
</dbReference>
<keyword evidence="2" id="KW-0677">Repeat</keyword>
<keyword evidence="4" id="KW-0009">Actin-binding</keyword>
<protein>
    <submittedName>
        <fullName evidence="7">Calponin</fullName>
    </submittedName>
</protein>
<dbReference type="PANTHER" id="PTHR47385:SF14">
    <property type="entry name" value="TRANSGELIN"/>
    <property type="match status" value="1"/>
</dbReference>
<gene>
    <name evidence="7" type="primary">SCP1_1</name>
    <name evidence="7" type="ORF">HK105_205179</name>
</gene>
<accession>A0ABR4N774</accession>
<dbReference type="InterPro" id="IPR050606">
    <property type="entry name" value="Calponin-like"/>
</dbReference>
<comment type="caution">
    <text evidence="7">The sequence shown here is derived from an EMBL/GenBank/DDBJ whole genome shotgun (WGS) entry which is preliminary data.</text>
</comment>
<feature type="domain" description="Calponin-homology (CH)" evidence="6">
    <location>
        <begin position="22"/>
        <end position="127"/>
    </location>
</feature>
<keyword evidence="8" id="KW-1185">Reference proteome</keyword>
<evidence type="ECO:0000256" key="4">
    <source>
        <dbReference type="ARBA" id="ARBA00023203"/>
    </source>
</evidence>
<evidence type="ECO:0000256" key="2">
    <source>
        <dbReference type="ARBA" id="ARBA00022737"/>
    </source>
</evidence>
<dbReference type="Pfam" id="PF00402">
    <property type="entry name" value="Calponin"/>
    <property type="match status" value="1"/>
</dbReference>
<organism evidence="7 8">
    <name type="scientific">Polyrhizophydium stewartii</name>
    <dbReference type="NCBI Taxonomy" id="2732419"/>
    <lineage>
        <taxon>Eukaryota</taxon>
        <taxon>Fungi</taxon>
        <taxon>Fungi incertae sedis</taxon>
        <taxon>Chytridiomycota</taxon>
        <taxon>Chytridiomycota incertae sedis</taxon>
        <taxon>Chytridiomycetes</taxon>
        <taxon>Rhizophydiales</taxon>
        <taxon>Rhizophydiales incertae sedis</taxon>
        <taxon>Polyrhizophydium</taxon>
    </lineage>
</organism>
<evidence type="ECO:0000256" key="1">
    <source>
        <dbReference type="ARBA" id="ARBA00009631"/>
    </source>
</evidence>
<name>A0ABR4N774_9FUNG</name>
<comment type="function">
    <text evidence="5">Thin filament-associated protein that is implicated in the regulation and modulation of smooth muscle contraction. It is capable of binding to actin, calmodulin and tropomyosin. The interaction of calponin with actin inhibits the actomyosin Mg-ATPase activity.</text>
</comment>
<dbReference type="InterPro" id="IPR003096">
    <property type="entry name" value="SM22_calponin"/>
</dbReference>